<keyword evidence="1" id="KW-0812">Transmembrane</keyword>
<dbReference type="RefSeq" id="WP_167115243.1">
    <property type="nucleotide sequence ID" value="NZ_JAAQTO010000032.1"/>
</dbReference>
<evidence type="ECO:0000313" key="4">
    <source>
        <dbReference type="Proteomes" id="UP001318321"/>
    </source>
</evidence>
<sequence length="150" mass="16249">MTSHRKHRLTALGALLVAVGLAIVSFMPSVPGYEFPQLAAIGAVLCAAILVLLALVPSQPITTVDEEPIPWGGIWPLLLILFGFLLVMGWLGFFTTSFLAFFLITQIYTPQRFSWHGAIRGAAIAALFLGVLYLIFVTVLRVQVPSGILV</sequence>
<dbReference type="InterPro" id="IPR009936">
    <property type="entry name" value="DUF1468"/>
</dbReference>
<evidence type="ECO:0000313" key="3">
    <source>
        <dbReference type="EMBL" id="NIC06291.1"/>
    </source>
</evidence>
<evidence type="ECO:0000259" key="2">
    <source>
        <dbReference type="Pfam" id="PF07331"/>
    </source>
</evidence>
<feature type="transmembrane region" description="Helical" evidence="1">
    <location>
        <begin position="38"/>
        <end position="56"/>
    </location>
</feature>
<dbReference type="Proteomes" id="UP001318321">
    <property type="component" value="Unassembled WGS sequence"/>
</dbReference>
<feature type="transmembrane region" description="Helical" evidence="1">
    <location>
        <begin position="117"/>
        <end position="140"/>
    </location>
</feature>
<keyword evidence="1" id="KW-1133">Transmembrane helix</keyword>
<reference evidence="3 4" key="1">
    <citation type="submission" date="2020-03" db="EMBL/GenBank/DDBJ databases">
        <title>Identification of Halomonas strains.</title>
        <authorList>
            <person name="Xiao Z."/>
            <person name="Dong F."/>
            <person name="Wang Z."/>
            <person name="Zhao J.-Y."/>
        </authorList>
    </citation>
    <scope>NUCLEOTIDE SEQUENCE [LARGE SCALE GENOMIC DNA]</scope>
    <source>
        <strain evidence="3 4">DX6</strain>
    </source>
</reference>
<protein>
    <recommendedName>
        <fullName evidence="2">DUF1468 domain-containing protein</fullName>
    </recommendedName>
</protein>
<evidence type="ECO:0000256" key="1">
    <source>
        <dbReference type="SAM" id="Phobius"/>
    </source>
</evidence>
<organism evidence="3 4">
    <name type="scientific">Billgrantia bachuensis</name>
    <dbReference type="NCBI Taxonomy" id="2717286"/>
    <lineage>
        <taxon>Bacteria</taxon>
        <taxon>Pseudomonadati</taxon>
        <taxon>Pseudomonadota</taxon>
        <taxon>Gammaproteobacteria</taxon>
        <taxon>Oceanospirillales</taxon>
        <taxon>Halomonadaceae</taxon>
        <taxon>Billgrantia</taxon>
    </lineage>
</organism>
<gene>
    <name evidence="3" type="ORF">HBJ55_12705</name>
</gene>
<feature type="domain" description="DUF1468" evidence="2">
    <location>
        <begin position="12"/>
        <end position="145"/>
    </location>
</feature>
<proteinExistence type="predicted"/>
<accession>A0ABX0PSE3</accession>
<comment type="caution">
    <text evidence="3">The sequence shown here is derived from an EMBL/GenBank/DDBJ whole genome shotgun (WGS) entry which is preliminary data.</text>
</comment>
<name>A0ABX0PSE3_9GAMM</name>
<keyword evidence="1" id="KW-0472">Membrane</keyword>
<feature type="transmembrane region" description="Helical" evidence="1">
    <location>
        <begin position="77"/>
        <end position="105"/>
    </location>
</feature>
<dbReference type="Pfam" id="PF07331">
    <property type="entry name" value="TctB"/>
    <property type="match status" value="1"/>
</dbReference>
<dbReference type="EMBL" id="JAAQTO010000032">
    <property type="protein sequence ID" value="NIC06291.1"/>
    <property type="molecule type" value="Genomic_DNA"/>
</dbReference>
<keyword evidence="4" id="KW-1185">Reference proteome</keyword>